<sequence>MSTTLLNHKLDRAFGHMDVDGSGSIEREDLLGLGARILVGFGESPTSRAGSRLAQGFEEIWRTLAEEIDADGDGSISSEEFRAGMTSAFVEGDRFDAVFAPAAEAVAGLCDTDGDGAVGPDEFWIMMAAFGTPREDVRATFERLDGDGDGVVSVGELVEATRQFYTSADPDVAGNWLFGPL</sequence>
<dbReference type="SMART" id="SM00054">
    <property type="entry name" value="EFh"/>
    <property type="match status" value="4"/>
</dbReference>
<evidence type="ECO:0000256" key="1">
    <source>
        <dbReference type="ARBA" id="ARBA00022723"/>
    </source>
</evidence>
<evidence type="ECO:0000256" key="2">
    <source>
        <dbReference type="ARBA" id="ARBA00022737"/>
    </source>
</evidence>
<organism evidence="4 5">
    <name type="scientific">Streptosporangium oxazolinicum</name>
    <dbReference type="NCBI Taxonomy" id="909287"/>
    <lineage>
        <taxon>Bacteria</taxon>
        <taxon>Bacillati</taxon>
        <taxon>Actinomycetota</taxon>
        <taxon>Actinomycetes</taxon>
        <taxon>Streptosporangiales</taxon>
        <taxon>Streptosporangiaceae</taxon>
        <taxon>Streptosporangium</taxon>
    </lineage>
</organism>
<dbReference type="RefSeq" id="WP_344916751.1">
    <property type="nucleotide sequence ID" value="NZ_BAABAQ010000002.1"/>
</dbReference>
<comment type="caution">
    <text evidence="4">The sequence shown here is derived from an EMBL/GenBank/DDBJ whole genome shotgun (WGS) entry which is preliminary data.</text>
</comment>
<feature type="domain" description="EF-hand" evidence="3">
    <location>
        <begin position="132"/>
        <end position="167"/>
    </location>
</feature>
<feature type="domain" description="EF-hand" evidence="3">
    <location>
        <begin position="56"/>
        <end position="91"/>
    </location>
</feature>
<dbReference type="PANTHER" id="PTHR10891">
    <property type="entry name" value="EF-HAND CALCIUM-BINDING DOMAIN CONTAINING PROTEIN"/>
    <property type="match status" value="1"/>
</dbReference>
<dbReference type="SUPFAM" id="SSF47473">
    <property type="entry name" value="EF-hand"/>
    <property type="match status" value="1"/>
</dbReference>
<keyword evidence="1" id="KW-0479">Metal-binding</keyword>
<dbReference type="Pfam" id="PF13499">
    <property type="entry name" value="EF-hand_7"/>
    <property type="match status" value="1"/>
</dbReference>
<reference evidence="5" key="1">
    <citation type="journal article" date="2019" name="Int. J. Syst. Evol. Microbiol.">
        <title>The Global Catalogue of Microorganisms (GCM) 10K type strain sequencing project: providing services to taxonomists for standard genome sequencing and annotation.</title>
        <authorList>
            <consortium name="The Broad Institute Genomics Platform"/>
            <consortium name="The Broad Institute Genome Sequencing Center for Infectious Disease"/>
            <person name="Wu L."/>
            <person name="Ma J."/>
        </authorList>
    </citation>
    <scope>NUCLEOTIDE SEQUENCE [LARGE SCALE GENOMIC DNA]</scope>
    <source>
        <strain evidence="5">JCM 17388</strain>
    </source>
</reference>
<dbReference type="InterPro" id="IPR002048">
    <property type="entry name" value="EF_hand_dom"/>
</dbReference>
<dbReference type="EMBL" id="BAABAQ010000002">
    <property type="protein sequence ID" value="GAA4185982.1"/>
    <property type="molecule type" value="Genomic_DNA"/>
</dbReference>
<keyword evidence="2" id="KW-0677">Repeat</keyword>
<dbReference type="PROSITE" id="PS50222">
    <property type="entry name" value="EF_HAND_2"/>
    <property type="match status" value="3"/>
</dbReference>
<dbReference type="Gene3D" id="1.10.238.10">
    <property type="entry name" value="EF-hand"/>
    <property type="match status" value="1"/>
</dbReference>
<proteinExistence type="predicted"/>
<dbReference type="Pfam" id="PF13202">
    <property type="entry name" value="EF-hand_5"/>
    <property type="match status" value="2"/>
</dbReference>
<feature type="domain" description="EF-hand" evidence="3">
    <location>
        <begin position="5"/>
        <end position="40"/>
    </location>
</feature>
<dbReference type="PROSITE" id="PS00018">
    <property type="entry name" value="EF_HAND_1"/>
    <property type="match status" value="3"/>
</dbReference>
<name>A0ABP8ALI0_9ACTN</name>
<evidence type="ECO:0000259" key="3">
    <source>
        <dbReference type="PROSITE" id="PS50222"/>
    </source>
</evidence>
<keyword evidence="5" id="KW-1185">Reference proteome</keyword>
<accession>A0ABP8ALI0</accession>
<gene>
    <name evidence="4" type="primary">calD</name>
    <name evidence="4" type="ORF">GCM10022252_17230</name>
</gene>
<dbReference type="InterPro" id="IPR018247">
    <property type="entry name" value="EF_Hand_1_Ca_BS"/>
</dbReference>
<evidence type="ECO:0000313" key="5">
    <source>
        <dbReference type="Proteomes" id="UP001501251"/>
    </source>
</evidence>
<dbReference type="InterPro" id="IPR039647">
    <property type="entry name" value="EF_hand_pair_protein_CML-like"/>
</dbReference>
<dbReference type="CDD" id="cd00051">
    <property type="entry name" value="EFh"/>
    <property type="match status" value="1"/>
</dbReference>
<protein>
    <submittedName>
        <fullName evidence="4">Calcium binding protein CalD</fullName>
    </submittedName>
</protein>
<evidence type="ECO:0000313" key="4">
    <source>
        <dbReference type="EMBL" id="GAA4185982.1"/>
    </source>
</evidence>
<dbReference type="Proteomes" id="UP001501251">
    <property type="component" value="Unassembled WGS sequence"/>
</dbReference>
<dbReference type="InterPro" id="IPR011992">
    <property type="entry name" value="EF-hand-dom_pair"/>
</dbReference>